<dbReference type="Pfam" id="PF01979">
    <property type="entry name" value="Amidohydro_1"/>
    <property type="match status" value="1"/>
</dbReference>
<dbReference type="SUPFAM" id="SSF51556">
    <property type="entry name" value="Metallo-dependent hydrolases"/>
    <property type="match status" value="1"/>
</dbReference>
<comment type="caution">
    <text evidence="11">The sequence shown here is derived from an EMBL/GenBank/DDBJ whole genome shotgun (WGS) entry which is preliminary data.</text>
</comment>
<feature type="domain" description="Amidohydrolase-related" evidence="10">
    <location>
        <begin position="54"/>
        <end position="428"/>
    </location>
</feature>
<evidence type="ECO:0000313" key="12">
    <source>
        <dbReference type="Proteomes" id="UP000471745"/>
    </source>
</evidence>
<gene>
    <name evidence="9 11" type="primary">allB</name>
    <name evidence="11" type="ORF">G3I18_05625</name>
</gene>
<name>A0A9X5CGM0_9ACTN</name>
<dbReference type="GO" id="GO:0000256">
    <property type="term" value="P:allantoin catabolic process"/>
    <property type="evidence" value="ECO:0007669"/>
    <property type="project" value="UniProtKB-UniRule"/>
</dbReference>
<evidence type="ECO:0000256" key="5">
    <source>
        <dbReference type="ARBA" id="ARBA00022631"/>
    </source>
</evidence>
<comment type="subunit">
    <text evidence="3 9">Homotetramer.</text>
</comment>
<dbReference type="EC" id="3.5.2.5" evidence="4 9"/>
<reference evidence="11 12" key="1">
    <citation type="submission" date="2020-01" db="EMBL/GenBank/DDBJ databases">
        <title>Insect and environment-associated Actinomycetes.</title>
        <authorList>
            <person name="Currrie C."/>
            <person name="Chevrette M."/>
            <person name="Carlson C."/>
            <person name="Stubbendieck R."/>
            <person name="Wendt-Pienkowski E."/>
        </authorList>
    </citation>
    <scope>NUCLEOTIDE SEQUENCE [LARGE SCALE GENOMIC DNA]</scope>
    <source>
        <strain evidence="11 12">SID8189</strain>
    </source>
</reference>
<evidence type="ECO:0000256" key="6">
    <source>
        <dbReference type="ARBA" id="ARBA00022723"/>
    </source>
</evidence>
<evidence type="ECO:0000256" key="3">
    <source>
        <dbReference type="ARBA" id="ARBA00011881"/>
    </source>
</evidence>
<proteinExistence type="inferred from homology"/>
<dbReference type="InterPro" id="IPR032466">
    <property type="entry name" value="Metal_Hydrolase"/>
</dbReference>
<evidence type="ECO:0000256" key="2">
    <source>
        <dbReference type="ARBA" id="ARBA00010368"/>
    </source>
</evidence>
<dbReference type="GO" id="GO:0004038">
    <property type="term" value="F:allantoinase activity"/>
    <property type="evidence" value="ECO:0007669"/>
    <property type="project" value="UniProtKB-UniRule"/>
</dbReference>
<sequence>MPDVQLVLRSTRVVTPEGTRAASVAVADGLVTAVLPHDAPVPDGARLEDLGDDVLLPGLVDTHVHVNDPGRTEWEGFWTATRAAAAGGITTLVDMPLNSLPPTTTVDHLRVKRKTAADKAHIDVGFWGGALPDNVADLRPLHEAGVFGFKAFLSPSGVDEFPHLDDDHLARALREIASFDGLLIVHAEDPQQLAGAPQRGGPRYADFLASRPRRAEDTAVARLLEQARRFDARVHVLHLSSADALPLLAEAKADGVRVTVETCPHYLTLTAEEVPDGASEFKCCPPIREAANQDLLWQALADGTVDCVVTDHSPSTADLKTDDFATAWGGISGLQLSLPAVWTEARRRGHTLEDVVRWTATHTARLAGLEARKGAIAPGHDADFAVLAPDETFTVDPAALQHRNRVTAYAGRTLHGVVRSTWLRGERVLADGEFTAPKGRLLTRP</sequence>
<dbReference type="SUPFAM" id="SSF51338">
    <property type="entry name" value="Composite domain of metallo-dependent hydrolases"/>
    <property type="match status" value="1"/>
</dbReference>
<evidence type="ECO:0000259" key="10">
    <source>
        <dbReference type="Pfam" id="PF01979"/>
    </source>
</evidence>
<dbReference type="InterPro" id="IPR050138">
    <property type="entry name" value="DHOase/Allantoinase_Hydrolase"/>
</dbReference>
<evidence type="ECO:0000256" key="1">
    <source>
        <dbReference type="ARBA" id="ARBA00004968"/>
    </source>
</evidence>
<feature type="binding site" evidence="9">
    <location>
        <position position="65"/>
    </location>
    <ligand>
        <name>Zn(2+)</name>
        <dbReference type="ChEBI" id="CHEBI:29105"/>
        <label>1</label>
    </ligand>
</feature>
<dbReference type="InterPro" id="IPR011059">
    <property type="entry name" value="Metal-dep_hydrolase_composite"/>
</dbReference>
<comment type="PTM">
    <text evidence="9">Carboxylation allows a single lysine to coordinate two zinc ions.</text>
</comment>
<dbReference type="PANTHER" id="PTHR43668:SF2">
    <property type="entry name" value="ALLANTOINASE"/>
    <property type="match status" value="1"/>
</dbReference>
<dbReference type="HAMAP" id="MF_01645">
    <property type="entry name" value="Hydantoinase"/>
    <property type="match status" value="1"/>
</dbReference>
<dbReference type="Gene3D" id="3.20.20.140">
    <property type="entry name" value="Metal-dependent hydrolases"/>
    <property type="match status" value="1"/>
</dbReference>
<feature type="binding site" description="via carbamate group" evidence="9">
    <location>
        <position position="150"/>
    </location>
    <ligand>
        <name>Zn(2+)</name>
        <dbReference type="ChEBI" id="CHEBI:29105"/>
        <label>2</label>
    </ligand>
</feature>
<comment type="catalytic activity">
    <reaction evidence="9">
        <text>(S)-allantoin + H2O = allantoate + H(+)</text>
        <dbReference type="Rhea" id="RHEA:17029"/>
        <dbReference type="ChEBI" id="CHEBI:15377"/>
        <dbReference type="ChEBI" id="CHEBI:15378"/>
        <dbReference type="ChEBI" id="CHEBI:15678"/>
        <dbReference type="ChEBI" id="CHEBI:17536"/>
        <dbReference type="EC" id="3.5.2.5"/>
    </reaction>
</comment>
<feature type="binding site" evidence="9">
    <location>
        <position position="238"/>
    </location>
    <ligand>
        <name>Zn(2+)</name>
        <dbReference type="ChEBI" id="CHEBI:29105"/>
        <label>2</label>
    </ligand>
</feature>
<feature type="binding site" evidence="9">
    <location>
        <position position="186"/>
    </location>
    <ligand>
        <name>Zn(2+)</name>
        <dbReference type="ChEBI" id="CHEBI:29105"/>
        <label>2</label>
    </ligand>
</feature>
<dbReference type="GO" id="GO:0006145">
    <property type="term" value="P:purine nucleobase catabolic process"/>
    <property type="evidence" value="ECO:0007669"/>
    <property type="project" value="TreeGrafter"/>
</dbReference>
<dbReference type="GO" id="GO:0050897">
    <property type="term" value="F:cobalt ion binding"/>
    <property type="evidence" value="ECO:0007669"/>
    <property type="project" value="InterPro"/>
</dbReference>
<organism evidence="11 12">
    <name type="scientific">Actinospica acidiphila</name>
    <dbReference type="NCBI Taxonomy" id="304899"/>
    <lineage>
        <taxon>Bacteria</taxon>
        <taxon>Bacillati</taxon>
        <taxon>Actinomycetota</taxon>
        <taxon>Actinomycetes</taxon>
        <taxon>Catenulisporales</taxon>
        <taxon>Actinospicaceae</taxon>
        <taxon>Actinospica</taxon>
    </lineage>
</organism>
<evidence type="ECO:0000256" key="7">
    <source>
        <dbReference type="ARBA" id="ARBA00022801"/>
    </source>
</evidence>
<feature type="binding site" evidence="9">
    <location>
        <position position="311"/>
    </location>
    <ligand>
        <name>Zn(2+)</name>
        <dbReference type="ChEBI" id="CHEBI:29105"/>
        <label>1</label>
    </ligand>
</feature>
<dbReference type="RefSeq" id="WP_163086579.1">
    <property type="nucleotide sequence ID" value="NZ_JAAGNA010000194.1"/>
</dbReference>
<dbReference type="Proteomes" id="UP000471745">
    <property type="component" value="Unassembled WGS sequence"/>
</dbReference>
<feature type="modified residue" description="N6-carboxylysine" evidence="9">
    <location>
        <position position="150"/>
    </location>
</feature>
<comment type="function">
    <text evidence="9">Catalyzes the conversion of allantoin (5-ureidohydantoin) to allantoic acid by hydrolytic cleavage of the five-member hydantoin ring.</text>
</comment>
<comment type="similarity">
    <text evidence="2 9">Belongs to the metallo-dependent hydrolases superfamily. Allantoinase family.</text>
</comment>
<keyword evidence="12" id="KW-1185">Reference proteome</keyword>
<dbReference type="FunFam" id="3.20.20.140:FF:000032">
    <property type="entry name" value="Allantoinase Dal1"/>
    <property type="match status" value="1"/>
</dbReference>
<keyword evidence="8 9" id="KW-0862">Zinc</keyword>
<dbReference type="InterPro" id="IPR006680">
    <property type="entry name" value="Amidohydro-rel"/>
</dbReference>
<dbReference type="InterPro" id="IPR017593">
    <property type="entry name" value="Allantoinase"/>
</dbReference>
<dbReference type="PANTHER" id="PTHR43668">
    <property type="entry name" value="ALLANTOINASE"/>
    <property type="match status" value="1"/>
</dbReference>
<comment type="pathway">
    <text evidence="1 9">Nitrogen metabolism; (S)-allantoin degradation; allantoate from (S)-allantoin: step 1/1.</text>
</comment>
<evidence type="ECO:0000256" key="8">
    <source>
        <dbReference type="ARBA" id="ARBA00022833"/>
    </source>
</evidence>
<feature type="binding site" description="via carbamate group" evidence="9">
    <location>
        <position position="150"/>
    </location>
    <ligand>
        <name>Zn(2+)</name>
        <dbReference type="ChEBI" id="CHEBI:29105"/>
        <label>1</label>
    </ligand>
</feature>
<evidence type="ECO:0000256" key="9">
    <source>
        <dbReference type="HAMAP-Rule" id="MF_01645"/>
    </source>
</evidence>
<dbReference type="EMBL" id="JAAGNA010000194">
    <property type="protein sequence ID" value="NEC48060.1"/>
    <property type="molecule type" value="Genomic_DNA"/>
</dbReference>
<feature type="binding site" evidence="9">
    <location>
        <position position="63"/>
    </location>
    <ligand>
        <name>Zn(2+)</name>
        <dbReference type="ChEBI" id="CHEBI:29105"/>
        <label>1</label>
    </ligand>
</feature>
<evidence type="ECO:0000313" key="11">
    <source>
        <dbReference type="EMBL" id="NEC48060.1"/>
    </source>
</evidence>
<dbReference type="InterPro" id="IPR047604">
    <property type="entry name" value="Allantoinase_bact"/>
</dbReference>
<dbReference type="NCBIfam" id="TIGR03178">
    <property type="entry name" value="allantoinase"/>
    <property type="match status" value="1"/>
</dbReference>
<dbReference type="GO" id="GO:0005737">
    <property type="term" value="C:cytoplasm"/>
    <property type="evidence" value="ECO:0007669"/>
    <property type="project" value="TreeGrafter"/>
</dbReference>
<dbReference type="GO" id="GO:0008270">
    <property type="term" value="F:zinc ion binding"/>
    <property type="evidence" value="ECO:0007669"/>
    <property type="project" value="InterPro"/>
</dbReference>
<keyword evidence="5 9" id="KW-0659">Purine metabolism</keyword>
<evidence type="ECO:0000256" key="4">
    <source>
        <dbReference type="ARBA" id="ARBA00012863"/>
    </source>
</evidence>
<dbReference type="AlphaFoldDB" id="A0A9X5CGM0"/>
<accession>A0A9X5CGM0</accession>
<keyword evidence="6 9" id="KW-0479">Metal-binding</keyword>
<protein>
    <recommendedName>
        <fullName evidence="4 9">Allantoinase</fullName>
        <ecNumber evidence="4 9">3.5.2.5</ecNumber>
    </recommendedName>
    <alternativeName>
        <fullName evidence="9">Allantoin-utilizing enzyme</fullName>
    </alternativeName>
</protein>
<keyword evidence="7 9" id="KW-0378">Hydrolase</keyword>
<comment type="cofactor">
    <cofactor evidence="9">
        <name>Zn(2+)</name>
        <dbReference type="ChEBI" id="CHEBI:29105"/>
    </cofactor>
    <text evidence="9">Binds 2 Zn(2+) ions per subunit.</text>
</comment>